<proteinExistence type="predicted"/>
<organism evidence="2 3">
    <name type="scientific">Nesterenkonia rhizosphaerae</name>
    <dbReference type="NCBI Taxonomy" id="1348272"/>
    <lineage>
        <taxon>Bacteria</taxon>
        <taxon>Bacillati</taxon>
        <taxon>Actinomycetota</taxon>
        <taxon>Actinomycetes</taxon>
        <taxon>Micrococcales</taxon>
        <taxon>Micrococcaceae</taxon>
        <taxon>Nesterenkonia</taxon>
    </lineage>
</organism>
<evidence type="ECO:0000256" key="1">
    <source>
        <dbReference type="SAM" id="MobiDB-lite"/>
    </source>
</evidence>
<name>A0ABP9G019_9MICC</name>
<dbReference type="RefSeq" id="WP_345477485.1">
    <property type="nucleotide sequence ID" value="NZ_BAABLW010000007.1"/>
</dbReference>
<dbReference type="Proteomes" id="UP001500368">
    <property type="component" value="Unassembled WGS sequence"/>
</dbReference>
<evidence type="ECO:0000313" key="3">
    <source>
        <dbReference type="Proteomes" id="UP001500368"/>
    </source>
</evidence>
<evidence type="ECO:0008006" key="4">
    <source>
        <dbReference type="Google" id="ProtNLM"/>
    </source>
</evidence>
<evidence type="ECO:0000313" key="2">
    <source>
        <dbReference type="EMBL" id="GAA4920346.1"/>
    </source>
</evidence>
<protein>
    <recommendedName>
        <fullName evidence="4">YtxH domain-containing protein</fullName>
    </recommendedName>
</protein>
<accession>A0ABP9G019</accession>
<keyword evidence="3" id="KW-1185">Reference proteome</keyword>
<feature type="region of interest" description="Disordered" evidence="1">
    <location>
        <begin position="100"/>
        <end position="140"/>
    </location>
</feature>
<gene>
    <name evidence="2" type="ORF">GCM10025790_15480</name>
</gene>
<dbReference type="EMBL" id="BAABLW010000007">
    <property type="protein sequence ID" value="GAA4920346.1"/>
    <property type="molecule type" value="Genomic_DNA"/>
</dbReference>
<feature type="region of interest" description="Disordered" evidence="1">
    <location>
        <begin position="76"/>
        <end position="95"/>
    </location>
</feature>
<comment type="caution">
    <text evidence="2">The sequence shown here is derived from an EMBL/GenBank/DDBJ whole genome shotgun (WGS) entry which is preliminary data.</text>
</comment>
<sequence length="140" mass="14659">MGLISLGAGVAIGYVLGSKNGKEKLDRRLDSVKKSAEETWQDPKVQDFVHKASETATRVAHDVAESAKKAAAFASETVNKGSETVAETAEAAEVKVEEAAEEYATAETKSTGHSDGHSGSTSNSEGRDTDDWTNEGGAKS</sequence>
<reference evidence="3" key="1">
    <citation type="journal article" date="2019" name="Int. J. Syst. Evol. Microbiol.">
        <title>The Global Catalogue of Microorganisms (GCM) 10K type strain sequencing project: providing services to taxonomists for standard genome sequencing and annotation.</title>
        <authorList>
            <consortium name="The Broad Institute Genomics Platform"/>
            <consortium name="The Broad Institute Genome Sequencing Center for Infectious Disease"/>
            <person name="Wu L."/>
            <person name="Ma J."/>
        </authorList>
    </citation>
    <scope>NUCLEOTIDE SEQUENCE [LARGE SCALE GENOMIC DNA]</scope>
    <source>
        <strain evidence="3">JCM 19129</strain>
    </source>
</reference>